<evidence type="ECO:0000313" key="1">
    <source>
        <dbReference type="EMBL" id="WSB96035.1"/>
    </source>
</evidence>
<organism evidence="1 2">
    <name type="scientific">Streptomyces scopuliridis</name>
    <dbReference type="NCBI Taxonomy" id="452529"/>
    <lineage>
        <taxon>Bacteria</taxon>
        <taxon>Bacillati</taxon>
        <taxon>Actinomycetota</taxon>
        <taxon>Actinomycetes</taxon>
        <taxon>Kitasatosporales</taxon>
        <taxon>Streptomycetaceae</taxon>
        <taxon>Streptomyces</taxon>
    </lineage>
</organism>
<sequence length="269" mass="27724">MPEQPTDLRETVRRRYAASALKVSGGGTACCGPEPVEADENFGGALYAADERDTLPAEAVAASLGCGNPTAVARLDEGERVLDLGSGGGIDVLLSARRVGPTGKAYGLDMTEEMLALALANQQKAGVTNVEFLKGTIEAIPLPAGTIDVVISNCVINLSTDKPAVFAEMFRVLAPGGRIGVSDVVADDELTPARRAERGDYVGCIAGALSFAEYRDGLSEAGFTDVEFTPTHAVADGMHSAIVRAVKPNTAQPGAVTAATPTADCDCRG</sequence>
<keyword evidence="1" id="KW-0808">Transferase</keyword>
<reference evidence="1" key="1">
    <citation type="submission" date="2022-10" db="EMBL/GenBank/DDBJ databases">
        <title>The complete genomes of actinobacterial strains from the NBC collection.</title>
        <authorList>
            <person name="Joergensen T.S."/>
            <person name="Alvarez Arevalo M."/>
            <person name="Sterndorff E.B."/>
            <person name="Faurdal D."/>
            <person name="Vuksanovic O."/>
            <person name="Mourched A.-S."/>
            <person name="Charusanti P."/>
            <person name="Shaw S."/>
            <person name="Blin K."/>
            <person name="Weber T."/>
        </authorList>
    </citation>
    <scope>NUCLEOTIDE SEQUENCE</scope>
    <source>
        <strain evidence="1">NBC 01771</strain>
    </source>
</reference>
<dbReference type="Proteomes" id="UP001348369">
    <property type="component" value="Chromosome"/>
</dbReference>
<dbReference type="EMBL" id="CP109109">
    <property type="protein sequence ID" value="WSB96035.1"/>
    <property type="molecule type" value="Genomic_DNA"/>
</dbReference>
<protein>
    <submittedName>
        <fullName evidence="1">Arsenite methyltransferase</fullName>
    </submittedName>
</protein>
<gene>
    <name evidence="1" type="primary">arsM</name>
    <name evidence="1" type="ORF">OG835_02780</name>
</gene>
<name>A0ACD4ZC82_9ACTN</name>
<keyword evidence="1" id="KW-0489">Methyltransferase</keyword>
<keyword evidence="2" id="KW-1185">Reference proteome</keyword>
<proteinExistence type="predicted"/>
<accession>A0ACD4ZC82</accession>
<evidence type="ECO:0000313" key="2">
    <source>
        <dbReference type="Proteomes" id="UP001348369"/>
    </source>
</evidence>